<evidence type="ECO:0000259" key="2">
    <source>
        <dbReference type="Pfam" id="PF12802"/>
    </source>
</evidence>
<dbReference type="Proteomes" id="UP001165283">
    <property type="component" value="Unassembled WGS sequence"/>
</dbReference>
<dbReference type="SUPFAM" id="SSF46785">
    <property type="entry name" value="Winged helix' DNA-binding domain"/>
    <property type="match status" value="1"/>
</dbReference>
<dbReference type="Gene3D" id="1.10.10.10">
    <property type="entry name" value="Winged helix-like DNA-binding domain superfamily/Winged helix DNA-binding domain"/>
    <property type="match status" value="1"/>
</dbReference>
<dbReference type="InterPro" id="IPR000835">
    <property type="entry name" value="HTH_MarR-typ"/>
</dbReference>
<gene>
    <name evidence="4" type="ORF">KDL28_02405</name>
</gene>
<feature type="domain" description="HTH marR-type" evidence="2">
    <location>
        <begin position="142"/>
        <end position="202"/>
    </location>
</feature>
<name>A0ABT0ZT84_9PSEU</name>
<feature type="domain" description="Transposase IS30-like HTH" evidence="3">
    <location>
        <begin position="44"/>
        <end position="84"/>
    </location>
</feature>
<dbReference type="InterPro" id="IPR025246">
    <property type="entry name" value="IS30-like_HTH"/>
</dbReference>
<feature type="compositionally biased region" description="Basic and acidic residues" evidence="1">
    <location>
        <begin position="32"/>
        <end position="50"/>
    </location>
</feature>
<dbReference type="PANTHER" id="PTHR10948">
    <property type="entry name" value="TRANSPOSASE"/>
    <property type="match status" value="1"/>
</dbReference>
<dbReference type="Pfam" id="PF13936">
    <property type="entry name" value="HTH_38"/>
    <property type="match status" value="1"/>
</dbReference>
<proteinExistence type="predicted"/>
<comment type="caution">
    <text evidence="4">The sequence shown here is derived from an EMBL/GenBank/DDBJ whole genome shotgun (WGS) entry which is preliminary data.</text>
</comment>
<dbReference type="InterPro" id="IPR036390">
    <property type="entry name" value="WH_DNA-bd_sf"/>
</dbReference>
<reference evidence="4" key="1">
    <citation type="submission" date="2021-04" db="EMBL/GenBank/DDBJ databases">
        <title>Pseudonocardia sp. nov., isolated from sandy soil of mangrove forest.</title>
        <authorList>
            <person name="Zan Z."/>
            <person name="Huang R."/>
            <person name="Liu W."/>
        </authorList>
    </citation>
    <scope>NUCLEOTIDE SEQUENCE</scope>
    <source>
        <strain evidence="4">S2-4</strain>
    </source>
</reference>
<dbReference type="Pfam" id="PF12802">
    <property type="entry name" value="MarR_2"/>
    <property type="match status" value="1"/>
</dbReference>
<evidence type="ECO:0000256" key="1">
    <source>
        <dbReference type="SAM" id="MobiDB-lite"/>
    </source>
</evidence>
<feature type="region of interest" description="Disordered" evidence="1">
    <location>
        <begin position="1"/>
        <end position="50"/>
    </location>
</feature>
<evidence type="ECO:0000313" key="5">
    <source>
        <dbReference type="Proteomes" id="UP001165283"/>
    </source>
</evidence>
<keyword evidence="5" id="KW-1185">Reference proteome</keyword>
<accession>A0ABT0ZT84</accession>
<dbReference type="InterPro" id="IPR036388">
    <property type="entry name" value="WH-like_DNA-bd_sf"/>
</dbReference>
<evidence type="ECO:0000259" key="3">
    <source>
        <dbReference type="Pfam" id="PF13936"/>
    </source>
</evidence>
<evidence type="ECO:0000313" key="4">
    <source>
        <dbReference type="EMBL" id="MCO1653900.1"/>
    </source>
</evidence>
<dbReference type="InterPro" id="IPR051917">
    <property type="entry name" value="Transposase-Integrase"/>
</dbReference>
<dbReference type="EMBL" id="JAGSOV010000008">
    <property type="protein sequence ID" value="MCO1653900.1"/>
    <property type="molecule type" value="Genomic_DNA"/>
</dbReference>
<sequence length="349" mass="37156">MKGPASGSPRNGRWWRDAGSDGLEVNATTADRSVHRPDGERTGRLTHDDRRSIAAGVAAGLGYAEIARRLGRPTSTVSREVARNGGPGRYRADRAQRAAAQRATRRRTPAPAPAPLDHAPGRDPVAVREAVDRFADLLVRIGLPRTAGRVLAHLVATDTGALSSAELVERLRVSPASVSKAVTYLHGLGVLRRERQATGRRERYVVDDDTWLRAWEVNAQTHSAWADVADGAADALGPRTRAGVRLARMGEFFRRLGDDMAGGPAAAALADPLTAVAALVHAGRPRTLDELAGALGWAPSRVADALREAARHPDVTDPVVVERTPDGAFAAAAPPQRLTAAQRAALRRP</sequence>
<organism evidence="4 5">
    <name type="scientific">Pseudonocardia humida</name>
    <dbReference type="NCBI Taxonomy" id="2800819"/>
    <lineage>
        <taxon>Bacteria</taxon>
        <taxon>Bacillati</taxon>
        <taxon>Actinomycetota</taxon>
        <taxon>Actinomycetes</taxon>
        <taxon>Pseudonocardiales</taxon>
        <taxon>Pseudonocardiaceae</taxon>
        <taxon>Pseudonocardia</taxon>
    </lineage>
</organism>
<feature type="region of interest" description="Disordered" evidence="1">
    <location>
        <begin position="73"/>
        <end position="122"/>
    </location>
</feature>
<dbReference type="PANTHER" id="PTHR10948:SF23">
    <property type="entry name" value="TRANSPOSASE INSI FOR INSERTION SEQUENCE ELEMENT IS30A-RELATED"/>
    <property type="match status" value="1"/>
</dbReference>
<protein>
    <submittedName>
        <fullName evidence="4">Helix-turn-helix domain-containing protein</fullName>
    </submittedName>
</protein>